<name>A0AA97ANH6_LEPBY</name>
<evidence type="ECO:0000313" key="1">
    <source>
        <dbReference type="EMBL" id="WNZ44034.1"/>
    </source>
</evidence>
<dbReference type="AlphaFoldDB" id="A0AA97ANH6"/>
<reference evidence="1" key="1">
    <citation type="journal article" date="2023" name="Plants (Basel)">
        <title>Genomic Analysis of Leptolyngbya boryana CZ1 Reveals Efficient Carbon Fixation Modules.</title>
        <authorList>
            <person name="Bai X."/>
            <person name="Wang H."/>
            <person name="Cheng W."/>
            <person name="Wang J."/>
            <person name="Ma M."/>
            <person name="Hu H."/>
            <person name="Song Z."/>
            <person name="Ma H."/>
            <person name="Fan Y."/>
            <person name="Du C."/>
            <person name="Xu J."/>
        </authorList>
    </citation>
    <scope>NUCLEOTIDE SEQUENCE</scope>
    <source>
        <strain evidence="1">CZ1</strain>
    </source>
</reference>
<reference evidence="1" key="2">
    <citation type="submission" date="2023-07" db="EMBL/GenBank/DDBJ databases">
        <authorList>
            <person name="Bai X.-H."/>
            <person name="Wang H.-H."/>
            <person name="Wang J."/>
            <person name="Ma M.-Y."/>
            <person name="Hu H.-H."/>
            <person name="Song Z.-L."/>
            <person name="Ma H.-G."/>
            <person name="Fan Y."/>
            <person name="Du C.-Y."/>
            <person name="Xu J.-C."/>
        </authorList>
    </citation>
    <scope>NUCLEOTIDE SEQUENCE</scope>
    <source>
        <strain evidence="1">CZ1</strain>
    </source>
</reference>
<dbReference type="RefSeq" id="WP_316426214.1">
    <property type="nucleotide sequence ID" value="NZ_CP130144.1"/>
</dbReference>
<gene>
    <name evidence="1" type="ORF">Q2T42_19560</name>
</gene>
<dbReference type="EMBL" id="CP130144">
    <property type="protein sequence ID" value="WNZ44034.1"/>
    <property type="molecule type" value="Genomic_DNA"/>
</dbReference>
<accession>A0AA97ANH6</accession>
<organism evidence="1">
    <name type="scientific">Leptolyngbya boryana CZ1</name>
    <dbReference type="NCBI Taxonomy" id="3060204"/>
    <lineage>
        <taxon>Bacteria</taxon>
        <taxon>Bacillati</taxon>
        <taxon>Cyanobacteriota</taxon>
        <taxon>Cyanophyceae</taxon>
        <taxon>Leptolyngbyales</taxon>
        <taxon>Leptolyngbyaceae</taxon>
        <taxon>Leptolyngbya group</taxon>
        <taxon>Leptolyngbya</taxon>
    </lineage>
</organism>
<proteinExistence type="predicted"/>
<sequence length="63" mass="7426">MRTLDMLLKKFDEYGFEDFAVFADSVVVLFANSDQWEELPDLFRAEILELLGRQLENVQQREG</sequence>
<protein>
    <submittedName>
        <fullName evidence="1">Uncharacterized protein</fullName>
    </submittedName>
</protein>